<gene>
    <name evidence="2" type="ORF">JOF56_008476</name>
</gene>
<evidence type="ECO:0000259" key="1">
    <source>
        <dbReference type="Pfam" id="PF01814"/>
    </source>
</evidence>
<name>A0ABS4TVZ1_9PSEU</name>
<evidence type="ECO:0000313" key="3">
    <source>
        <dbReference type="Proteomes" id="UP001519332"/>
    </source>
</evidence>
<comment type="caution">
    <text evidence="2">The sequence shown here is derived from an EMBL/GenBank/DDBJ whole genome shotgun (WGS) entry which is preliminary data.</text>
</comment>
<dbReference type="InterPro" id="IPR012312">
    <property type="entry name" value="Hemerythrin-like"/>
</dbReference>
<sequence>MPLDMTAMHAMHDALRRELEHIARVTERIDHDPRHVLRTAIGWQLFKRSLRIHHSAEDDMLWPVLRRRLAGRPDELVLLEAMEAEHAAIGQVVATVDELLTAPDADPLRLGDLTDSLVTGVRGHLTHEERAAIPLIARALSTAQWAAFEHVHSQRIGADAPQVLPWLLENADPQNITRTLSTLPASVRTAYYTRWRPDYSAHDRWTSQA</sequence>
<dbReference type="EMBL" id="JAGINW010000001">
    <property type="protein sequence ID" value="MBP2328091.1"/>
    <property type="molecule type" value="Genomic_DNA"/>
</dbReference>
<evidence type="ECO:0000313" key="2">
    <source>
        <dbReference type="EMBL" id="MBP2328091.1"/>
    </source>
</evidence>
<proteinExistence type="predicted"/>
<dbReference type="CDD" id="cd12108">
    <property type="entry name" value="Hr-like"/>
    <property type="match status" value="1"/>
</dbReference>
<feature type="domain" description="Hemerythrin-like" evidence="1">
    <location>
        <begin position="7"/>
        <end position="136"/>
    </location>
</feature>
<dbReference type="RefSeq" id="WP_209645157.1">
    <property type="nucleotide sequence ID" value="NZ_JAGINW010000001.1"/>
</dbReference>
<reference evidence="2 3" key="1">
    <citation type="submission" date="2021-03" db="EMBL/GenBank/DDBJ databases">
        <title>Sequencing the genomes of 1000 actinobacteria strains.</title>
        <authorList>
            <person name="Klenk H.-P."/>
        </authorList>
    </citation>
    <scope>NUCLEOTIDE SEQUENCE [LARGE SCALE GENOMIC DNA]</scope>
    <source>
        <strain evidence="2 3">DSM 46670</strain>
    </source>
</reference>
<dbReference type="Pfam" id="PF01814">
    <property type="entry name" value="Hemerythrin"/>
    <property type="match status" value="1"/>
</dbReference>
<dbReference type="Gene3D" id="1.20.120.520">
    <property type="entry name" value="nmb1532 protein domain like"/>
    <property type="match status" value="1"/>
</dbReference>
<accession>A0ABS4TVZ1</accession>
<dbReference type="Proteomes" id="UP001519332">
    <property type="component" value="Unassembled WGS sequence"/>
</dbReference>
<keyword evidence="3" id="KW-1185">Reference proteome</keyword>
<protein>
    <submittedName>
        <fullName evidence="2">Iron-sulfur cluster repair protein YtfE (RIC family)</fullName>
    </submittedName>
</protein>
<organism evidence="2 3">
    <name type="scientific">Kibdelosporangium banguiense</name>
    <dbReference type="NCBI Taxonomy" id="1365924"/>
    <lineage>
        <taxon>Bacteria</taxon>
        <taxon>Bacillati</taxon>
        <taxon>Actinomycetota</taxon>
        <taxon>Actinomycetes</taxon>
        <taxon>Pseudonocardiales</taxon>
        <taxon>Pseudonocardiaceae</taxon>
        <taxon>Kibdelosporangium</taxon>
    </lineage>
</organism>